<gene>
    <name evidence="3" type="ORF">ENT37_04955</name>
</gene>
<dbReference type="Gene3D" id="3.30.450.20">
    <property type="entry name" value="PAS domain"/>
    <property type="match status" value="1"/>
</dbReference>
<dbReference type="InterPro" id="IPR013767">
    <property type="entry name" value="PAS_fold"/>
</dbReference>
<evidence type="ECO:0000259" key="1">
    <source>
        <dbReference type="PROSITE" id="PS50112"/>
    </source>
</evidence>
<dbReference type="SMART" id="SM00091">
    <property type="entry name" value="PAS"/>
    <property type="match status" value="1"/>
</dbReference>
<dbReference type="SMART" id="SM00471">
    <property type="entry name" value="HDc"/>
    <property type="match status" value="1"/>
</dbReference>
<protein>
    <submittedName>
        <fullName evidence="3">HD domain-containing protein</fullName>
    </submittedName>
</protein>
<dbReference type="PANTHER" id="PTHR45228">
    <property type="entry name" value="CYCLIC DI-GMP PHOSPHODIESTERASE TM_0186-RELATED"/>
    <property type="match status" value="1"/>
</dbReference>
<dbReference type="Pfam" id="PF13487">
    <property type="entry name" value="HD_5"/>
    <property type="match status" value="1"/>
</dbReference>
<dbReference type="CDD" id="cd00130">
    <property type="entry name" value="PAS"/>
    <property type="match status" value="1"/>
</dbReference>
<dbReference type="InterPro" id="IPR000014">
    <property type="entry name" value="PAS"/>
</dbReference>
<dbReference type="PANTHER" id="PTHR45228:SF1">
    <property type="entry name" value="CYCLIC DI-GMP PHOSPHODIESTERASE TM_0186"/>
    <property type="match status" value="1"/>
</dbReference>
<dbReference type="InterPro" id="IPR037522">
    <property type="entry name" value="HD_GYP_dom"/>
</dbReference>
<evidence type="ECO:0000313" key="3">
    <source>
        <dbReference type="EMBL" id="HGS21201.1"/>
    </source>
</evidence>
<reference evidence="3" key="1">
    <citation type="journal article" date="2020" name="mSystems">
        <title>Genome- and Community-Level Interaction Insights into Carbon Utilization and Element Cycling Functions of Hydrothermarchaeota in Hydrothermal Sediment.</title>
        <authorList>
            <person name="Zhou Z."/>
            <person name="Liu Y."/>
            <person name="Xu W."/>
            <person name="Pan J."/>
            <person name="Luo Z.H."/>
            <person name="Li M."/>
        </authorList>
    </citation>
    <scope>NUCLEOTIDE SEQUENCE [LARGE SCALE GENOMIC DNA]</scope>
    <source>
        <strain evidence="3">SpSt-573</strain>
    </source>
</reference>
<feature type="domain" description="HD-GYP" evidence="2">
    <location>
        <begin position="153"/>
        <end position="337"/>
    </location>
</feature>
<dbReference type="Pfam" id="PF00989">
    <property type="entry name" value="PAS"/>
    <property type="match status" value="1"/>
</dbReference>
<evidence type="ECO:0000259" key="2">
    <source>
        <dbReference type="PROSITE" id="PS51832"/>
    </source>
</evidence>
<dbReference type="Gene3D" id="1.10.3210.10">
    <property type="entry name" value="Hypothetical protein af1432"/>
    <property type="match status" value="1"/>
</dbReference>
<dbReference type="NCBIfam" id="TIGR00229">
    <property type="entry name" value="sensory_box"/>
    <property type="match status" value="1"/>
</dbReference>
<dbReference type="CDD" id="cd00077">
    <property type="entry name" value="HDc"/>
    <property type="match status" value="1"/>
</dbReference>
<proteinExistence type="predicted"/>
<dbReference type="InterPro" id="IPR052020">
    <property type="entry name" value="Cyclic_di-GMP/3'3'-cGAMP_PDE"/>
</dbReference>
<dbReference type="InterPro" id="IPR003607">
    <property type="entry name" value="HD/PDEase_dom"/>
</dbReference>
<feature type="domain" description="PAS" evidence="1">
    <location>
        <begin position="23"/>
        <end position="64"/>
    </location>
</feature>
<dbReference type="PROSITE" id="PS50112">
    <property type="entry name" value="PAS"/>
    <property type="match status" value="1"/>
</dbReference>
<name>A0A7C4PFM7_9CHLR</name>
<dbReference type="SUPFAM" id="SSF55785">
    <property type="entry name" value="PYP-like sensor domain (PAS domain)"/>
    <property type="match status" value="1"/>
</dbReference>
<accession>A0A7C4PFM7</accession>
<dbReference type="InterPro" id="IPR035965">
    <property type="entry name" value="PAS-like_dom_sf"/>
</dbReference>
<dbReference type="EMBL" id="DSYK01000254">
    <property type="protein sequence ID" value="HGS21201.1"/>
    <property type="molecule type" value="Genomic_DNA"/>
</dbReference>
<organism evidence="3">
    <name type="scientific">Anaerolinea thermolimosa</name>
    <dbReference type="NCBI Taxonomy" id="229919"/>
    <lineage>
        <taxon>Bacteria</taxon>
        <taxon>Bacillati</taxon>
        <taxon>Chloroflexota</taxon>
        <taxon>Anaerolineae</taxon>
        <taxon>Anaerolineales</taxon>
        <taxon>Anaerolineaceae</taxon>
        <taxon>Anaerolinea</taxon>
    </lineage>
</organism>
<dbReference type="SUPFAM" id="SSF109604">
    <property type="entry name" value="HD-domain/PDEase-like"/>
    <property type="match status" value="1"/>
</dbReference>
<dbReference type="PROSITE" id="PS51832">
    <property type="entry name" value="HD_GYP"/>
    <property type="match status" value="1"/>
</dbReference>
<comment type="caution">
    <text evidence="3">The sequence shown here is derived from an EMBL/GenBank/DDBJ whole genome shotgun (WGS) entry which is preliminary data.</text>
</comment>
<dbReference type="AlphaFoldDB" id="A0A7C4PFM7"/>
<sequence>MIQRQFQKRIYRRRKIPRCEGLSLPGYRKVFDLTREGVVILDREGKIMEANRAFARMLGMATPEDVKGREIGKFIPENVRDHFAALIELLEYTEGAFEPVDLELQSVDGVRLPVRFMAERVMCRGRVLTHLSVESLVEWHTIRDELAEAHLSLEQSYSATLEGWARALELRDLETEGHSRRVTAMAVDLALKLGFGLDHIPHIRHGALLHDIGKMAIPDSILFKPGKLSGEEWALMKMHPVYAYQLLQDIEYLRPALSIPYGHHERWDGNGYPRQLSGEDIPLAARLFAVVDVWDALSHPRVYRPEAWSVDRVLGYLKENAGSQFDPEVVQVFTEMF</sequence>